<dbReference type="Proteomes" id="UP001345013">
    <property type="component" value="Unassembled WGS sequence"/>
</dbReference>
<evidence type="ECO:0000313" key="2">
    <source>
        <dbReference type="EMBL" id="KAK5081899.1"/>
    </source>
</evidence>
<proteinExistence type="predicted"/>
<evidence type="ECO:0000256" key="1">
    <source>
        <dbReference type="SAM" id="MobiDB-lite"/>
    </source>
</evidence>
<gene>
    <name evidence="2" type="ORF">LTR24_008042</name>
</gene>
<reference evidence="2 3" key="1">
    <citation type="submission" date="2023-08" db="EMBL/GenBank/DDBJ databases">
        <title>Black Yeasts Isolated from many extreme environments.</title>
        <authorList>
            <person name="Coleine C."/>
            <person name="Stajich J.E."/>
            <person name="Selbmann L."/>
        </authorList>
    </citation>
    <scope>NUCLEOTIDE SEQUENCE [LARGE SCALE GENOMIC DNA]</scope>
    <source>
        <strain evidence="2 3">CCFEE 5885</strain>
    </source>
</reference>
<feature type="region of interest" description="Disordered" evidence="1">
    <location>
        <begin position="1"/>
        <end position="23"/>
    </location>
</feature>
<accession>A0ABR0K143</accession>
<name>A0ABR0K143_9EURO</name>
<comment type="caution">
    <text evidence="2">The sequence shown here is derived from an EMBL/GenBank/DDBJ whole genome shotgun (WGS) entry which is preliminary data.</text>
</comment>
<evidence type="ECO:0000313" key="3">
    <source>
        <dbReference type="Proteomes" id="UP001345013"/>
    </source>
</evidence>
<organism evidence="2 3">
    <name type="scientific">Lithohypha guttulata</name>
    <dbReference type="NCBI Taxonomy" id="1690604"/>
    <lineage>
        <taxon>Eukaryota</taxon>
        <taxon>Fungi</taxon>
        <taxon>Dikarya</taxon>
        <taxon>Ascomycota</taxon>
        <taxon>Pezizomycotina</taxon>
        <taxon>Eurotiomycetes</taxon>
        <taxon>Chaetothyriomycetidae</taxon>
        <taxon>Chaetothyriales</taxon>
        <taxon>Trichomeriaceae</taxon>
        <taxon>Lithohypha</taxon>
    </lineage>
</organism>
<dbReference type="EMBL" id="JAVRRG010000131">
    <property type="protein sequence ID" value="KAK5081899.1"/>
    <property type="molecule type" value="Genomic_DNA"/>
</dbReference>
<protein>
    <submittedName>
        <fullName evidence="2">Uncharacterized protein</fullName>
    </submittedName>
</protein>
<keyword evidence="3" id="KW-1185">Reference proteome</keyword>
<sequence>MSGTFTMPHSLTGGPGYKANPSSDEFLRKHSGFYRRHSAASNALESDRRASQVAVDNNDVAAQAVANVEAEQAAGAGRKGSIGGGMYNASGGAATANSRKGSVVVASDSDRRDSLFGMEATAGTTMDQGRRGSTSLAGDLYRKMKGSDIRVDWAYGGRGSGEGSGQGVSVTRYLFSVNLLSVNRNAEVNWL</sequence>